<evidence type="ECO:0000256" key="2">
    <source>
        <dbReference type="SAM" id="MobiDB-lite"/>
    </source>
</evidence>
<gene>
    <name evidence="3" type="ORF">AKAME5_001850500</name>
</gene>
<name>A0AAD3RGH7_LATJO</name>
<feature type="coiled-coil region" evidence="1">
    <location>
        <begin position="18"/>
        <end position="45"/>
    </location>
</feature>
<feature type="compositionally biased region" description="Polar residues" evidence="2">
    <location>
        <begin position="130"/>
        <end position="139"/>
    </location>
</feature>
<feature type="compositionally biased region" description="Basic and acidic residues" evidence="2">
    <location>
        <begin position="113"/>
        <end position="122"/>
    </location>
</feature>
<evidence type="ECO:0000313" key="4">
    <source>
        <dbReference type="Proteomes" id="UP001279410"/>
    </source>
</evidence>
<organism evidence="3 4">
    <name type="scientific">Lates japonicus</name>
    <name type="common">Japanese lates</name>
    <dbReference type="NCBI Taxonomy" id="270547"/>
    <lineage>
        <taxon>Eukaryota</taxon>
        <taxon>Metazoa</taxon>
        <taxon>Chordata</taxon>
        <taxon>Craniata</taxon>
        <taxon>Vertebrata</taxon>
        <taxon>Euteleostomi</taxon>
        <taxon>Actinopterygii</taxon>
        <taxon>Neopterygii</taxon>
        <taxon>Teleostei</taxon>
        <taxon>Neoteleostei</taxon>
        <taxon>Acanthomorphata</taxon>
        <taxon>Carangaria</taxon>
        <taxon>Carangaria incertae sedis</taxon>
        <taxon>Centropomidae</taxon>
        <taxon>Lates</taxon>
    </lineage>
</organism>
<keyword evidence="1" id="KW-0175">Coiled coil</keyword>
<accession>A0AAD3RGH7</accession>
<reference evidence="3" key="1">
    <citation type="submission" date="2022-08" db="EMBL/GenBank/DDBJ databases">
        <title>Genome sequencing of akame (Lates japonicus).</title>
        <authorList>
            <person name="Hashiguchi Y."/>
            <person name="Takahashi H."/>
        </authorList>
    </citation>
    <scope>NUCLEOTIDE SEQUENCE</scope>
    <source>
        <strain evidence="3">Kochi</strain>
    </source>
</reference>
<dbReference type="EMBL" id="BRZM01000104">
    <property type="protein sequence ID" value="GLD67140.1"/>
    <property type="molecule type" value="Genomic_DNA"/>
</dbReference>
<proteinExistence type="predicted"/>
<dbReference type="AlphaFoldDB" id="A0AAD3RGH7"/>
<dbReference type="Proteomes" id="UP001279410">
    <property type="component" value="Unassembled WGS sequence"/>
</dbReference>
<sequence length="151" mass="17690">MLRELVYQRLTAAAEEICGLFERTTAEYEEELSRLQRENERQRKLLDAVLKPEVRLHRTVLTADIQQDPEDPHLKKEREQLWRIQEGQQIQGPVFLKSEDDEEETQSSQVHQRQTEENREAESLASSSAQQMETEVNTYHKSKAPKDSRTG</sequence>
<feature type="compositionally biased region" description="Basic and acidic residues" evidence="2">
    <location>
        <begin position="70"/>
        <end position="81"/>
    </location>
</feature>
<keyword evidence="4" id="KW-1185">Reference proteome</keyword>
<evidence type="ECO:0000313" key="3">
    <source>
        <dbReference type="EMBL" id="GLD67140.1"/>
    </source>
</evidence>
<feature type="region of interest" description="Disordered" evidence="2">
    <location>
        <begin position="62"/>
        <end position="151"/>
    </location>
</feature>
<protein>
    <submittedName>
        <fullName evidence="3">Gastrula zinc finger protein xFG20-1-like protein</fullName>
    </submittedName>
</protein>
<evidence type="ECO:0000256" key="1">
    <source>
        <dbReference type="SAM" id="Coils"/>
    </source>
</evidence>
<comment type="caution">
    <text evidence="3">The sequence shown here is derived from an EMBL/GenBank/DDBJ whole genome shotgun (WGS) entry which is preliminary data.</text>
</comment>